<reference evidence="2 3" key="1">
    <citation type="submission" date="2019-11" db="EMBL/GenBank/DDBJ databases">
        <title>Whole genome sequence of Oryza granulata.</title>
        <authorList>
            <person name="Li W."/>
        </authorList>
    </citation>
    <scope>NUCLEOTIDE SEQUENCE [LARGE SCALE GENOMIC DNA]</scope>
    <source>
        <strain evidence="3">cv. Menghai</strain>
        <tissue evidence="2">Leaf</tissue>
    </source>
</reference>
<evidence type="ECO:0000313" key="3">
    <source>
        <dbReference type="Proteomes" id="UP000479710"/>
    </source>
</evidence>
<feature type="region of interest" description="Disordered" evidence="1">
    <location>
        <begin position="81"/>
        <end position="136"/>
    </location>
</feature>
<gene>
    <name evidence="2" type="ORF">E2562_033739</name>
</gene>
<evidence type="ECO:0000256" key="1">
    <source>
        <dbReference type="SAM" id="MobiDB-lite"/>
    </source>
</evidence>
<proteinExistence type="predicted"/>
<organism evidence="2 3">
    <name type="scientific">Oryza meyeriana var. granulata</name>
    <dbReference type="NCBI Taxonomy" id="110450"/>
    <lineage>
        <taxon>Eukaryota</taxon>
        <taxon>Viridiplantae</taxon>
        <taxon>Streptophyta</taxon>
        <taxon>Embryophyta</taxon>
        <taxon>Tracheophyta</taxon>
        <taxon>Spermatophyta</taxon>
        <taxon>Magnoliopsida</taxon>
        <taxon>Liliopsida</taxon>
        <taxon>Poales</taxon>
        <taxon>Poaceae</taxon>
        <taxon>BOP clade</taxon>
        <taxon>Oryzoideae</taxon>
        <taxon>Oryzeae</taxon>
        <taxon>Oryzinae</taxon>
        <taxon>Oryza</taxon>
        <taxon>Oryza meyeriana</taxon>
    </lineage>
</organism>
<dbReference type="EMBL" id="SPHZ02000005">
    <property type="protein sequence ID" value="KAF0920186.1"/>
    <property type="molecule type" value="Genomic_DNA"/>
</dbReference>
<keyword evidence="3" id="KW-1185">Reference proteome</keyword>
<evidence type="ECO:0000313" key="2">
    <source>
        <dbReference type="EMBL" id="KAF0920186.1"/>
    </source>
</evidence>
<sequence length="136" mass="13952">MADAGVVMSGAICDDDGSRRSSGWGLGSARLGYVVAQHGKEDECAGMHGSTETGWGGSVGHSGVRRLGRLLGRPAWVSSLGGKDGRRWGGIAGPSWPSGLGREGRERQGGAGWGQTGLGQMKKGREGWRECGLGSG</sequence>
<dbReference type="AlphaFoldDB" id="A0A6G1E6K1"/>
<protein>
    <submittedName>
        <fullName evidence="2">Uncharacterized protein</fullName>
    </submittedName>
</protein>
<accession>A0A6G1E6K1</accession>
<name>A0A6G1E6K1_9ORYZ</name>
<comment type="caution">
    <text evidence="2">The sequence shown here is derived from an EMBL/GenBank/DDBJ whole genome shotgun (WGS) entry which is preliminary data.</text>
</comment>
<dbReference type="Proteomes" id="UP000479710">
    <property type="component" value="Unassembled WGS sequence"/>
</dbReference>